<evidence type="ECO:0000256" key="9">
    <source>
        <dbReference type="ARBA" id="ARBA00022777"/>
    </source>
</evidence>
<feature type="transmembrane region" description="Helical" evidence="14">
    <location>
        <begin position="21"/>
        <end position="42"/>
    </location>
</feature>
<dbReference type="SUPFAM" id="SSF55785">
    <property type="entry name" value="PYP-like sensor domain (PAS domain)"/>
    <property type="match status" value="1"/>
</dbReference>
<dbReference type="RefSeq" id="WP_149474414.1">
    <property type="nucleotide sequence ID" value="NZ_JAGGMB010000002.1"/>
</dbReference>
<evidence type="ECO:0000256" key="4">
    <source>
        <dbReference type="ARBA" id="ARBA00022475"/>
    </source>
</evidence>
<dbReference type="InterPro" id="IPR029151">
    <property type="entry name" value="Sensor-like_sf"/>
</dbReference>
<dbReference type="Gene3D" id="3.30.565.10">
    <property type="entry name" value="Histidine kinase-like ATPase, C-terminal domain"/>
    <property type="match status" value="1"/>
</dbReference>
<dbReference type="OrthoDB" id="9792686at2"/>
<dbReference type="EMBL" id="JAGGMB010000002">
    <property type="protein sequence ID" value="MBP2076779.1"/>
    <property type="molecule type" value="Genomic_DNA"/>
</dbReference>
<evidence type="ECO:0000256" key="10">
    <source>
        <dbReference type="ARBA" id="ARBA00022840"/>
    </source>
</evidence>
<feature type="transmembrane region" description="Helical" evidence="14">
    <location>
        <begin position="184"/>
        <end position="208"/>
    </location>
</feature>
<feature type="domain" description="Histidine kinase" evidence="15">
    <location>
        <begin position="349"/>
        <end position="544"/>
    </location>
</feature>
<dbReference type="SMART" id="SM00091">
    <property type="entry name" value="PAS"/>
    <property type="match status" value="1"/>
</dbReference>
<dbReference type="EC" id="2.7.13.3" evidence="3"/>
<evidence type="ECO:0000256" key="7">
    <source>
        <dbReference type="ARBA" id="ARBA00022692"/>
    </source>
</evidence>
<evidence type="ECO:0000313" key="16">
    <source>
        <dbReference type="EMBL" id="MBP2076779.1"/>
    </source>
</evidence>
<evidence type="ECO:0000256" key="1">
    <source>
        <dbReference type="ARBA" id="ARBA00000085"/>
    </source>
</evidence>
<comment type="catalytic activity">
    <reaction evidence="1">
        <text>ATP + protein L-histidine = ADP + protein N-phospho-L-histidine.</text>
        <dbReference type="EC" id="2.7.13.3"/>
    </reaction>
</comment>
<keyword evidence="7 14" id="KW-0812">Transmembrane</keyword>
<dbReference type="InterPro" id="IPR003594">
    <property type="entry name" value="HATPase_dom"/>
</dbReference>
<dbReference type="GO" id="GO:0000155">
    <property type="term" value="F:phosphorelay sensor kinase activity"/>
    <property type="evidence" value="ECO:0007669"/>
    <property type="project" value="InterPro"/>
</dbReference>
<dbReference type="Pfam" id="PF00989">
    <property type="entry name" value="PAS"/>
    <property type="match status" value="1"/>
</dbReference>
<organism evidence="16 17">
    <name type="scientific">Oceanobacillus polygoni</name>
    <dbReference type="NCBI Taxonomy" id="1235259"/>
    <lineage>
        <taxon>Bacteria</taxon>
        <taxon>Bacillati</taxon>
        <taxon>Bacillota</taxon>
        <taxon>Bacilli</taxon>
        <taxon>Bacillales</taxon>
        <taxon>Bacillaceae</taxon>
        <taxon>Oceanobacillus</taxon>
    </lineage>
</organism>
<keyword evidence="8" id="KW-0547">Nucleotide-binding</keyword>
<dbReference type="AlphaFoldDB" id="A0A9X1CAK8"/>
<evidence type="ECO:0000256" key="14">
    <source>
        <dbReference type="SAM" id="Phobius"/>
    </source>
</evidence>
<keyword evidence="4" id="KW-1003">Cell membrane</keyword>
<evidence type="ECO:0000259" key="15">
    <source>
        <dbReference type="PROSITE" id="PS50109"/>
    </source>
</evidence>
<evidence type="ECO:0000256" key="2">
    <source>
        <dbReference type="ARBA" id="ARBA00004651"/>
    </source>
</evidence>
<dbReference type="GO" id="GO:0005886">
    <property type="term" value="C:plasma membrane"/>
    <property type="evidence" value="ECO:0007669"/>
    <property type="project" value="UniProtKB-SubCell"/>
</dbReference>
<dbReference type="InterPro" id="IPR033463">
    <property type="entry name" value="sCache_3"/>
</dbReference>
<dbReference type="SMART" id="SM00387">
    <property type="entry name" value="HATPase_c"/>
    <property type="match status" value="1"/>
</dbReference>
<dbReference type="InterPro" id="IPR013767">
    <property type="entry name" value="PAS_fold"/>
</dbReference>
<dbReference type="InterPro" id="IPR005467">
    <property type="entry name" value="His_kinase_dom"/>
</dbReference>
<dbReference type="Gene3D" id="1.10.287.130">
    <property type="match status" value="1"/>
</dbReference>
<gene>
    <name evidence="16" type="ORF">J2Z64_000991</name>
</gene>
<evidence type="ECO:0000256" key="11">
    <source>
        <dbReference type="ARBA" id="ARBA00022989"/>
    </source>
</evidence>
<dbReference type="SUPFAM" id="SSF55874">
    <property type="entry name" value="ATPase domain of HSP90 chaperone/DNA topoisomerase II/histidine kinase"/>
    <property type="match status" value="1"/>
</dbReference>
<dbReference type="SUPFAM" id="SSF103190">
    <property type="entry name" value="Sensory domain-like"/>
    <property type="match status" value="1"/>
</dbReference>
<dbReference type="GO" id="GO:0005524">
    <property type="term" value="F:ATP binding"/>
    <property type="evidence" value="ECO:0007669"/>
    <property type="project" value="UniProtKB-KW"/>
</dbReference>
<evidence type="ECO:0000256" key="13">
    <source>
        <dbReference type="ARBA" id="ARBA00023136"/>
    </source>
</evidence>
<dbReference type="PRINTS" id="PR00344">
    <property type="entry name" value="BCTRLSENSOR"/>
</dbReference>
<dbReference type="Proteomes" id="UP001138793">
    <property type="component" value="Unassembled WGS sequence"/>
</dbReference>
<dbReference type="Pfam" id="PF02518">
    <property type="entry name" value="HATPase_c"/>
    <property type="match status" value="1"/>
</dbReference>
<evidence type="ECO:0000256" key="3">
    <source>
        <dbReference type="ARBA" id="ARBA00012438"/>
    </source>
</evidence>
<reference evidence="16" key="1">
    <citation type="submission" date="2021-03" db="EMBL/GenBank/DDBJ databases">
        <title>Genomic Encyclopedia of Type Strains, Phase IV (KMG-IV): sequencing the most valuable type-strain genomes for metagenomic binning, comparative biology and taxonomic classification.</title>
        <authorList>
            <person name="Goeker M."/>
        </authorList>
    </citation>
    <scope>NUCLEOTIDE SEQUENCE</scope>
    <source>
        <strain evidence="16">DSM 107338</strain>
    </source>
</reference>
<keyword evidence="5" id="KW-0597">Phosphoprotein</keyword>
<keyword evidence="9 16" id="KW-0418">Kinase</keyword>
<keyword evidence="13 14" id="KW-0472">Membrane</keyword>
<evidence type="ECO:0000313" key="17">
    <source>
        <dbReference type="Proteomes" id="UP001138793"/>
    </source>
</evidence>
<comment type="caution">
    <text evidence="16">The sequence shown here is derived from an EMBL/GenBank/DDBJ whole genome shotgun (WGS) entry which is preliminary data.</text>
</comment>
<dbReference type="SUPFAM" id="SSF55890">
    <property type="entry name" value="Sporulation response regulatory protein Spo0B"/>
    <property type="match status" value="1"/>
</dbReference>
<keyword evidence="11 14" id="KW-1133">Transmembrane helix</keyword>
<evidence type="ECO:0000256" key="6">
    <source>
        <dbReference type="ARBA" id="ARBA00022679"/>
    </source>
</evidence>
<dbReference type="InterPro" id="IPR035965">
    <property type="entry name" value="PAS-like_dom_sf"/>
</dbReference>
<keyword evidence="17" id="KW-1185">Reference proteome</keyword>
<dbReference type="PANTHER" id="PTHR43547:SF3">
    <property type="entry name" value="SENSOR PROTEIN CITS"/>
    <property type="match status" value="1"/>
</dbReference>
<proteinExistence type="predicted"/>
<dbReference type="InterPro" id="IPR036890">
    <property type="entry name" value="HATPase_C_sf"/>
</dbReference>
<evidence type="ECO:0000256" key="5">
    <source>
        <dbReference type="ARBA" id="ARBA00022553"/>
    </source>
</evidence>
<keyword evidence="6 16" id="KW-0808">Transferase</keyword>
<comment type="subcellular location">
    <subcellularLocation>
        <location evidence="2">Cell membrane</location>
        <topology evidence="2">Multi-pass membrane protein</topology>
    </subcellularLocation>
</comment>
<dbReference type="PANTHER" id="PTHR43547">
    <property type="entry name" value="TWO-COMPONENT HISTIDINE KINASE"/>
    <property type="match status" value="1"/>
</dbReference>
<sequence length="549" mass="61131">MRGIYQEKQNIRPSIRFKLKAKMIALISILIIGVFIIFALFLQNFIENTMEEQIGKRALGVAASVANIPALKEAFQLENPAAVIQDIVDPIQQETEAEFIVVGNTESIRYSHPNQDHIGRKMVGGDNERALQDGESYVSVEEGSLGLSIRGKAPVYSDEGEIIGVVSVGFLNDDIQKVIANQNYSLWITLTLIILLGVLGAIFISHYIKKLLSNMEPEEIAHLMIEKEAILQSAHEGIIAVNNNGQITMMNATAQKLLFKQRVVEQDYSGKVIQDIIPSLNIQDFLDNDRSFYDREAILGETVVLINQTPMYNDKTIIGTVLTFREKTELEGVIHELSRVKQYANTQRAQTHEFSNKLYTILGLLQLNQNQEAIEFIKKESKIRQKWQRFLTDNIADPLIHAIIQGKFNQANELGVKMSIHPDSQLSYRFSEAEKDVLLTALGNLIENAIEAVKDQAPNKRNVSILFTDIGEDVLVEVEDSGPGIATSDIPRIFEQGFSTKSGTHRGIGLALTYQAVQRIGGQVILEEGDLGGACFIMIIPKKGEEANA</sequence>
<dbReference type="InterPro" id="IPR004358">
    <property type="entry name" value="Sig_transdc_His_kin-like_C"/>
</dbReference>
<name>A0A9X1CAK8_9BACI</name>
<dbReference type="GO" id="GO:0006355">
    <property type="term" value="P:regulation of DNA-templated transcription"/>
    <property type="evidence" value="ECO:0007669"/>
    <property type="project" value="InterPro"/>
</dbReference>
<dbReference type="Gene3D" id="3.30.450.20">
    <property type="entry name" value="PAS domain"/>
    <property type="match status" value="2"/>
</dbReference>
<dbReference type="Pfam" id="PF17203">
    <property type="entry name" value="sCache_3_2"/>
    <property type="match status" value="1"/>
</dbReference>
<evidence type="ECO:0000256" key="12">
    <source>
        <dbReference type="ARBA" id="ARBA00023012"/>
    </source>
</evidence>
<dbReference type="InterPro" id="IPR016120">
    <property type="entry name" value="Sig_transdc_His_kin_SpoOB"/>
</dbReference>
<keyword evidence="12" id="KW-0902">Two-component regulatory system</keyword>
<evidence type="ECO:0000256" key="8">
    <source>
        <dbReference type="ARBA" id="ARBA00022741"/>
    </source>
</evidence>
<dbReference type="CDD" id="cd16915">
    <property type="entry name" value="HATPase_DpiB-CitA-like"/>
    <property type="match status" value="1"/>
</dbReference>
<keyword evidence="10" id="KW-0067">ATP-binding</keyword>
<dbReference type="InterPro" id="IPR000014">
    <property type="entry name" value="PAS"/>
</dbReference>
<accession>A0A9X1CAK8</accession>
<dbReference type="PROSITE" id="PS50109">
    <property type="entry name" value="HIS_KIN"/>
    <property type="match status" value="1"/>
</dbReference>
<protein>
    <recommendedName>
        <fullName evidence="3">histidine kinase</fullName>
        <ecNumber evidence="3">2.7.13.3</ecNumber>
    </recommendedName>
</protein>